<reference evidence="4 5" key="1">
    <citation type="submission" date="2024-08" db="EMBL/GenBank/DDBJ databases">
        <authorList>
            <person name="Cucini C."/>
            <person name="Frati F."/>
        </authorList>
    </citation>
    <scope>NUCLEOTIDE SEQUENCE [LARGE SCALE GENOMIC DNA]</scope>
</reference>
<feature type="region of interest" description="Disordered" evidence="2">
    <location>
        <begin position="279"/>
        <end position="315"/>
    </location>
</feature>
<feature type="compositionally biased region" description="Pro residues" evidence="2">
    <location>
        <begin position="825"/>
        <end position="962"/>
    </location>
</feature>
<proteinExistence type="inferred from homology"/>
<evidence type="ECO:0000256" key="1">
    <source>
        <dbReference type="ARBA" id="ARBA00005271"/>
    </source>
</evidence>
<name>A0ABP1RAA5_9HEXA</name>
<feature type="compositionally biased region" description="Basic and acidic residues" evidence="2">
    <location>
        <begin position="642"/>
        <end position="657"/>
    </location>
</feature>
<evidence type="ECO:0000259" key="3">
    <source>
        <dbReference type="PROSITE" id="PS51444"/>
    </source>
</evidence>
<accession>A0ABP1RAA5</accession>
<sequence length="1458" mass="160024">MLRRLFSPLRSNKSVSSDGSSPSSSSSSPSKSPNNNDEVFVVLSNENPEYTYNVCEDKPSHSHAFKSFVSKMLGSSSSNSSQSSSCNGNTLQQSDQNNIHNQPHDEDVGDSEPDCNAAHSTKSDLIQGSVNLTHEQRGSAGSAAEEQHDHAPIVVVEENIDLCDRVDERSSSPECARPGTCTEEPDDEQSVCELTSPGETSLFETWRYWRNEPFEIDDIVKMGNQNTHNSEKKEVQVKKQVEVKKQQHGSRLSLARLSFGNPGKGKKYAVQEQPVMQQSQQHQNLIVEQTTDHSSRDAQPEKSVEPVELEPEETDECAPVFNPTITDLDDSSPSSLSSVYVSVRTCQSNHGEDGDAHEDEDEEHFHSFVTANPESEVSSILRSGFSSTTTLNDVCSSAAFHDLSTSNLTDDEYEDDDDESNTLRDTDSLVEAEEFEHDNMSGIKRPITGTTNSNQAFTIQRRKKVELKKVNNDKDNDKANAANNNGSSTPSHLLSPPRRTPSQYAYSNSLSEIPTLQNNVLKKVASLTLSGNTKSKAKTSTKPTGLKSSRSSLSSGNVTPESESPNQKVFNGNELLEWFVKNTGSGEGKELANKCCQLMCSIGVIHKIDDNDAKGFEPSACYKWTSVSVSKPKSDAPTPEEPPLREPPIETDPDQKGCTRHLSLSEDIRILKQTKTSTASLFSLQNGLQAEQLRALKLPLPAEHLPEPGTVPKTIEHFESEIDLMSKSLCSTSSVQSLNSVFGNGACDDERNNLIAEAARVLTTAIQGLGNDDINMKEVITLTDRKMFELRGEFENKIHSYKTRVAELEAKVKELEANKSDASSAPPPPSLPDMSSPPPPPPLPDSTVPPPPPMPGCEASPPPPPPPPLPGSESAPPPPPPMPGSCAPPPPPPMPGSCGPPPPPMPGAPPPPPMPGSCGPPPPPMPGACGPPPPPMPGSCGPPPPPPPPGCGPPPPPFPGGFPPGMTGNSSNAPPAPPPPGPAPFPPPPPGLFGAGAMASAARPVPRKRPITPNVPMKPLYWTRIQIRLPAQQPVPKPETETTDGPKKEKLWEKLEEIQVESWEDFTELFGRQVVERKLKKTEEQEVKVQKIVAAKVLDSKKSQNVGILIKSLNLDIETVRHAVIEFDLSNLSLETLEKVYESRPTADELTLLQDHVQTSPTIPLDKPDQFVYELSRIPSFSDRIVCLTFTFTFFESLNSITSKLSNLRLVCEQLVNSPDLKTILALVLTYGNYMNGGNMQRGQADGFSLDILSKLKDVKSKDNNITLLHYIVRSYMKQSEKSDDVKLPVPEPTDVERASQLNFDEIESEVSKLKKELEITTSRVQKLISVGGDDTVVFETKMNEFIDKAGKHVVELQDTYNETEKTFRATLLFFEFNPKKRENATLEFFSLWVPFCNDFKTIWRNEQQRVLKERVKLAEKVVKQKRTSMLGFIKKKPKEAGGLKERFKKKMQQTDDE</sequence>
<gene>
    <name evidence="4" type="ORF">ODALV1_LOCUS20498</name>
</gene>
<feature type="region of interest" description="Disordered" evidence="2">
    <location>
        <begin position="628"/>
        <end position="657"/>
    </location>
</feature>
<dbReference type="InterPro" id="IPR042201">
    <property type="entry name" value="FH2_Formin_sf"/>
</dbReference>
<feature type="compositionally biased region" description="Polar residues" evidence="2">
    <location>
        <begin position="556"/>
        <end position="568"/>
    </location>
</feature>
<comment type="similarity">
    <text evidence="1">Belongs to the formin homology family. Cappuccino subfamily.</text>
</comment>
<keyword evidence="5" id="KW-1185">Reference proteome</keyword>
<feature type="compositionally biased region" description="Basic and acidic residues" evidence="2">
    <location>
        <begin position="469"/>
        <end position="478"/>
    </location>
</feature>
<evidence type="ECO:0000256" key="2">
    <source>
        <dbReference type="SAM" id="MobiDB-lite"/>
    </source>
</evidence>
<dbReference type="PROSITE" id="PS51444">
    <property type="entry name" value="FH2"/>
    <property type="match status" value="1"/>
</dbReference>
<feature type="compositionally biased region" description="Basic and acidic residues" evidence="2">
    <location>
        <begin position="290"/>
        <end position="305"/>
    </location>
</feature>
<dbReference type="Gene3D" id="1.20.58.2220">
    <property type="entry name" value="Formin, FH2 domain"/>
    <property type="match status" value="1"/>
</dbReference>
<feature type="compositionally biased region" description="Low complexity" evidence="2">
    <location>
        <begin position="75"/>
        <end position="85"/>
    </location>
</feature>
<evidence type="ECO:0000313" key="4">
    <source>
        <dbReference type="EMBL" id="CAL8124173.1"/>
    </source>
</evidence>
<feature type="region of interest" description="Disordered" evidence="2">
    <location>
        <begin position="532"/>
        <end position="568"/>
    </location>
</feature>
<feature type="compositionally biased region" description="Low complexity" evidence="2">
    <location>
        <begin position="11"/>
        <end position="36"/>
    </location>
</feature>
<feature type="compositionally biased region" description="Polar residues" evidence="2">
    <location>
        <begin position="86"/>
        <end position="101"/>
    </location>
</feature>
<dbReference type="PANTHER" id="PTHR45920">
    <property type="entry name" value="FORMIN HOMOLOGY 2 DOMAIN CONTAINING, ISOFORM I"/>
    <property type="match status" value="1"/>
</dbReference>
<organism evidence="4 5">
    <name type="scientific">Orchesella dallaii</name>
    <dbReference type="NCBI Taxonomy" id="48710"/>
    <lineage>
        <taxon>Eukaryota</taxon>
        <taxon>Metazoa</taxon>
        <taxon>Ecdysozoa</taxon>
        <taxon>Arthropoda</taxon>
        <taxon>Hexapoda</taxon>
        <taxon>Collembola</taxon>
        <taxon>Entomobryomorpha</taxon>
        <taxon>Entomobryoidea</taxon>
        <taxon>Orchesellidae</taxon>
        <taxon>Orchesellinae</taxon>
        <taxon>Orchesella</taxon>
    </lineage>
</organism>
<evidence type="ECO:0000313" key="5">
    <source>
        <dbReference type="Proteomes" id="UP001642540"/>
    </source>
</evidence>
<protein>
    <recommendedName>
        <fullName evidence="3">FH2 domain-containing protein</fullName>
    </recommendedName>
</protein>
<feature type="compositionally biased region" description="Pro residues" evidence="2">
    <location>
        <begin position="974"/>
        <end position="991"/>
    </location>
</feature>
<feature type="compositionally biased region" description="Low complexity" evidence="2">
    <location>
        <begin position="538"/>
        <end position="555"/>
    </location>
</feature>
<feature type="region of interest" description="Disordered" evidence="2">
    <location>
        <begin position="469"/>
        <end position="505"/>
    </location>
</feature>
<feature type="compositionally biased region" description="Polar residues" evidence="2">
    <location>
        <begin position="118"/>
        <end position="128"/>
    </location>
</feature>
<feature type="region of interest" description="Disordered" evidence="2">
    <location>
        <begin position="1"/>
        <end position="43"/>
    </location>
</feature>
<dbReference type="SUPFAM" id="SSF101447">
    <property type="entry name" value="Formin homology 2 domain (FH2 domain)"/>
    <property type="match status" value="1"/>
</dbReference>
<dbReference type="Pfam" id="PF02181">
    <property type="entry name" value="FH2"/>
    <property type="match status" value="1"/>
</dbReference>
<feature type="region of interest" description="Disordered" evidence="2">
    <location>
        <begin position="816"/>
        <end position="1012"/>
    </location>
</feature>
<comment type="caution">
    <text evidence="4">The sequence shown here is derived from an EMBL/GenBank/DDBJ whole genome shotgun (WGS) entry which is preliminary data.</text>
</comment>
<feature type="region of interest" description="Disordered" evidence="2">
    <location>
        <begin position="73"/>
        <end position="128"/>
    </location>
</feature>
<dbReference type="SMART" id="SM00498">
    <property type="entry name" value="FH2"/>
    <property type="match status" value="1"/>
</dbReference>
<feature type="domain" description="FH2" evidence="3">
    <location>
        <begin position="1007"/>
        <end position="1426"/>
    </location>
</feature>
<dbReference type="Proteomes" id="UP001642540">
    <property type="component" value="Unassembled WGS sequence"/>
</dbReference>
<dbReference type="InterPro" id="IPR015425">
    <property type="entry name" value="FH2_Formin"/>
</dbReference>
<feature type="region of interest" description="Disordered" evidence="2">
    <location>
        <begin position="169"/>
        <end position="192"/>
    </location>
</feature>
<dbReference type="EMBL" id="CAXLJM020000068">
    <property type="protein sequence ID" value="CAL8124173.1"/>
    <property type="molecule type" value="Genomic_DNA"/>
</dbReference>
<dbReference type="PANTHER" id="PTHR45920:SF7">
    <property type="entry name" value="FORMIN-G"/>
    <property type="match status" value="1"/>
</dbReference>